<proteinExistence type="predicted"/>
<accession>A0A377A3F7</accession>
<dbReference type="Gene3D" id="3.40.50.1100">
    <property type="match status" value="1"/>
</dbReference>
<sequence length="63" mass="6848">MNSLIAQYPLVKDLVALKETTWFNPGTTSLAEGLPYVGLTEQDVQDAHARLSRFAPLSGKSIS</sequence>
<evidence type="ECO:0000313" key="1">
    <source>
        <dbReference type="EMBL" id="STK94706.1"/>
    </source>
</evidence>
<reference evidence="1 2" key="1">
    <citation type="submission" date="2018-06" db="EMBL/GenBank/DDBJ databases">
        <authorList>
            <consortium name="Pathogen Informatics"/>
            <person name="Doyle S."/>
        </authorList>
    </citation>
    <scope>NUCLEOTIDE SEQUENCE [LARGE SCALE GENOMIC DNA]</scope>
    <source>
        <strain evidence="1 2">NCTC8179</strain>
    </source>
</reference>
<dbReference type="EC" id="4.3.1.18" evidence="1"/>
<dbReference type="Proteomes" id="UP000255543">
    <property type="component" value="Unassembled WGS sequence"/>
</dbReference>
<dbReference type="InterPro" id="IPR036052">
    <property type="entry name" value="TrpB-like_PALP_sf"/>
</dbReference>
<name>A0A377A3F7_ECOLX</name>
<dbReference type="AlphaFoldDB" id="A0A377A3F7"/>
<evidence type="ECO:0000313" key="2">
    <source>
        <dbReference type="Proteomes" id="UP000255543"/>
    </source>
</evidence>
<keyword evidence="1" id="KW-0456">Lyase</keyword>
<protein>
    <submittedName>
        <fullName evidence="1">D-serine dehydratase</fullName>
        <ecNumber evidence="1">4.3.1.18</ecNumber>
    </submittedName>
</protein>
<gene>
    <name evidence="1" type="primary">dsdA_3</name>
    <name evidence="1" type="ORF">NCTC8179_04624</name>
</gene>
<dbReference type="GO" id="GO:0008721">
    <property type="term" value="F:D-serine ammonia-lyase activity"/>
    <property type="evidence" value="ECO:0007669"/>
    <property type="project" value="UniProtKB-EC"/>
</dbReference>
<organism evidence="1 2">
    <name type="scientific">Escherichia coli</name>
    <dbReference type="NCBI Taxonomy" id="562"/>
    <lineage>
        <taxon>Bacteria</taxon>
        <taxon>Pseudomonadati</taxon>
        <taxon>Pseudomonadota</taxon>
        <taxon>Gammaproteobacteria</taxon>
        <taxon>Enterobacterales</taxon>
        <taxon>Enterobacteriaceae</taxon>
        <taxon>Escherichia</taxon>
    </lineage>
</organism>
<dbReference type="EMBL" id="UGEB01000001">
    <property type="protein sequence ID" value="STK94706.1"/>
    <property type="molecule type" value="Genomic_DNA"/>
</dbReference>